<evidence type="ECO:0000313" key="2">
    <source>
        <dbReference type="Proteomes" id="UP001516400"/>
    </source>
</evidence>
<proteinExistence type="predicted"/>
<dbReference type="EMBL" id="JABFTP020000185">
    <property type="protein sequence ID" value="KAL3286426.1"/>
    <property type="molecule type" value="Genomic_DNA"/>
</dbReference>
<dbReference type="Proteomes" id="UP001516400">
    <property type="component" value="Unassembled WGS sequence"/>
</dbReference>
<reference evidence="1 2" key="1">
    <citation type="journal article" date="2021" name="BMC Biol.">
        <title>Horizontally acquired antibacterial genes associated with adaptive radiation of ladybird beetles.</title>
        <authorList>
            <person name="Li H.S."/>
            <person name="Tang X.F."/>
            <person name="Huang Y.H."/>
            <person name="Xu Z.Y."/>
            <person name="Chen M.L."/>
            <person name="Du X.Y."/>
            <person name="Qiu B.Y."/>
            <person name="Chen P.T."/>
            <person name="Zhang W."/>
            <person name="Slipinski A."/>
            <person name="Escalona H.E."/>
            <person name="Waterhouse R.M."/>
            <person name="Zwick A."/>
            <person name="Pang H."/>
        </authorList>
    </citation>
    <scope>NUCLEOTIDE SEQUENCE [LARGE SCALE GENOMIC DNA]</scope>
    <source>
        <strain evidence="1">SYSU2018</strain>
    </source>
</reference>
<name>A0ABD2P689_9CUCU</name>
<sequence>MDTHKANFDLSNCQGANSLLNLLENGTIQDIDEEIDAEIIQEIPPKNVVIWEEDILEKENLEEEEPTTGSSSKPKNEIIWRKYLYQSSFGQLHPF</sequence>
<evidence type="ECO:0000313" key="1">
    <source>
        <dbReference type="EMBL" id="KAL3286426.1"/>
    </source>
</evidence>
<dbReference type="AlphaFoldDB" id="A0ABD2P689"/>
<organism evidence="1 2">
    <name type="scientific">Cryptolaemus montrouzieri</name>
    <dbReference type="NCBI Taxonomy" id="559131"/>
    <lineage>
        <taxon>Eukaryota</taxon>
        <taxon>Metazoa</taxon>
        <taxon>Ecdysozoa</taxon>
        <taxon>Arthropoda</taxon>
        <taxon>Hexapoda</taxon>
        <taxon>Insecta</taxon>
        <taxon>Pterygota</taxon>
        <taxon>Neoptera</taxon>
        <taxon>Endopterygota</taxon>
        <taxon>Coleoptera</taxon>
        <taxon>Polyphaga</taxon>
        <taxon>Cucujiformia</taxon>
        <taxon>Coccinelloidea</taxon>
        <taxon>Coccinellidae</taxon>
        <taxon>Scymninae</taxon>
        <taxon>Scymnini</taxon>
        <taxon>Cryptolaemus</taxon>
    </lineage>
</organism>
<keyword evidence="2" id="KW-1185">Reference proteome</keyword>
<accession>A0ABD2P689</accession>
<comment type="caution">
    <text evidence="1">The sequence shown here is derived from an EMBL/GenBank/DDBJ whole genome shotgun (WGS) entry which is preliminary data.</text>
</comment>
<protein>
    <submittedName>
        <fullName evidence="1">Uncharacterized protein</fullName>
    </submittedName>
</protein>
<gene>
    <name evidence="1" type="ORF">HHI36_000934</name>
</gene>